<dbReference type="AlphaFoldDB" id="A0A8X8IFH1"/>
<evidence type="ECO:0000256" key="1">
    <source>
        <dbReference type="ARBA" id="ARBA00004496"/>
    </source>
</evidence>
<comment type="caution">
    <text evidence="2">The sequence shown here is derived from an EMBL/GenBank/DDBJ whole genome shotgun (WGS) entry which is preliminary data.</text>
</comment>
<comment type="subcellular location">
    <subcellularLocation>
        <location evidence="1">Cytoplasm</location>
    </subcellularLocation>
</comment>
<dbReference type="Proteomes" id="UP000198711">
    <property type="component" value="Unassembled WGS sequence"/>
</dbReference>
<dbReference type="PANTHER" id="PTHR36438">
    <property type="entry name" value="IRON-SULFUR CLUSTER REPAIR PROTEIN YTFE"/>
    <property type="match status" value="1"/>
</dbReference>
<evidence type="ECO:0000313" key="3">
    <source>
        <dbReference type="Proteomes" id="UP000198711"/>
    </source>
</evidence>
<accession>A0A8X8IFH1</accession>
<dbReference type="InterPro" id="IPR019903">
    <property type="entry name" value="RIC_family"/>
</dbReference>
<dbReference type="Gene3D" id="1.20.120.520">
    <property type="entry name" value="nmb1532 protein domain like"/>
    <property type="match status" value="1"/>
</dbReference>
<name>A0A8X8IFH1_9BACT</name>
<gene>
    <name evidence="2" type="ORF">SAMN05444410_105105</name>
</gene>
<dbReference type="PANTHER" id="PTHR36438:SF1">
    <property type="entry name" value="IRON-SULFUR CLUSTER REPAIR PROTEIN YTFE"/>
    <property type="match status" value="1"/>
</dbReference>
<evidence type="ECO:0000313" key="2">
    <source>
        <dbReference type="EMBL" id="SDW72671.1"/>
    </source>
</evidence>
<reference evidence="2 3" key="1">
    <citation type="submission" date="2016-10" db="EMBL/GenBank/DDBJ databases">
        <authorList>
            <person name="Varghese N."/>
            <person name="Submissions S."/>
        </authorList>
    </citation>
    <scope>NUCLEOTIDE SEQUENCE [LARGE SCALE GENOMIC DNA]</scope>
    <source>
        <strain evidence="2 3">DSM 25353</strain>
    </source>
</reference>
<dbReference type="GO" id="GO:0005737">
    <property type="term" value="C:cytoplasm"/>
    <property type="evidence" value="ECO:0007669"/>
    <property type="project" value="UniProtKB-SubCell"/>
</dbReference>
<sequence>MPVTEIVQKDYRTADVFLKYDIEFCCGGKWPLEMVCESKQLDTAVILLELEEACRLIQLPQGSRFEDWGTGFLIDFIQNVYHRYFKKALETTVNYTNRFLEGHLKKFPELEKTPEILHKLSLAINKRMNNEEESFFPYIKQVTNAYLRNESYAGLLVKTLRKPWQETMQQEYSEVIKWLDELRSITNDYYLPGNACTTHRVSFSKLRELDHELTQYLQLEHTILLPRVVEVEQALLA</sequence>
<organism evidence="2 3">
    <name type="scientific">Hydrobacter penzbergensis</name>
    <dbReference type="NCBI Taxonomy" id="1235997"/>
    <lineage>
        <taxon>Bacteria</taxon>
        <taxon>Pseudomonadati</taxon>
        <taxon>Bacteroidota</taxon>
        <taxon>Chitinophagia</taxon>
        <taxon>Chitinophagales</taxon>
        <taxon>Chitinophagaceae</taxon>
        <taxon>Hydrobacter</taxon>
    </lineage>
</organism>
<protein>
    <submittedName>
        <fullName evidence="2">Regulator of cell morphogenesis and NO signaling</fullName>
    </submittedName>
</protein>
<dbReference type="EMBL" id="FNNO01000005">
    <property type="protein sequence ID" value="SDW72671.1"/>
    <property type="molecule type" value="Genomic_DNA"/>
</dbReference>
<proteinExistence type="predicted"/>
<keyword evidence="3" id="KW-1185">Reference proteome</keyword>
<dbReference type="Pfam" id="PF04405">
    <property type="entry name" value="ScdA_N"/>
    <property type="match status" value="1"/>
</dbReference>